<evidence type="ECO:0000313" key="3">
    <source>
        <dbReference type="Proteomes" id="UP000865968"/>
    </source>
</evidence>
<comment type="caution">
    <text evidence="2">The sequence shown here is derived from an EMBL/GenBank/DDBJ whole genome shotgun (WGS) entry which is preliminary data.</text>
</comment>
<accession>A0AAN5MHD7</accession>
<dbReference type="AlphaFoldDB" id="A0AAN5MHD7"/>
<dbReference type="EMBL" id="DACSWI010000010">
    <property type="protein sequence ID" value="HAT3810253.1"/>
    <property type="molecule type" value="Genomic_DNA"/>
</dbReference>
<dbReference type="RefSeq" id="WP_349467646.1">
    <property type="nucleotide sequence ID" value="NZ_JBEEWI010000015.1"/>
</dbReference>
<gene>
    <name evidence="2" type="ORF">I8608_003146</name>
</gene>
<dbReference type="Proteomes" id="UP000865968">
    <property type="component" value="Unassembled WGS sequence"/>
</dbReference>
<evidence type="ECO:0000256" key="1">
    <source>
        <dbReference type="SAM" id="MobiDB-lite"/>
    </source>
</evidence>
<feature type="compositionally biased region" description="Basic and acidic residues" evidence="1">
    <location>
        <begin position="92"/>
        <end position="103"/>
    </location>
</feature>
<evidence type="ECO:0000313" key="2">
    <source>
        <dbReference type="EMBL" id="HAT3810253.1"/>
    </source>
</evidence>
<name>A0AAN5MHD7_MORMO</name>
<proteinExistence type="predicted"/>
<sequence length="113" mass="12669">MISTIHGMNDLLCTAVTLKAPAERPVCRIQGDEQTEIQQKGWQGESRSPQLRTQQGPVLYQTIEAMKEAEDDINIQDIEFLGCAPLRPMVRDNQADSRRERTAPLKSVFSVTA</sequence>
<organism evidence="2 3">
    <name type="scientific">Morganella morganii</name>
    <name type="common">Proteus morganii</name>
    <dbReference type="NCBI Taxonomy" id="582"/>
    <lineage>
        <taxon>Bacteria</taxon>
        <taxon>Pseudomonadati</taxon>
        <taxon>Pseudomonadota</taxon>
        <taxon>Gammaproteobacteria</taxon>
        <taxon>Enterobacterales</taxon>
        <taxon>Morganellaceae</taxon>
        <taxon>Morganella</taxon>
    </lineage>
</organism>
<feature type="region of interest" description="Disordered" evidence="1">
    <location>
        <begin position="92"/>
        <end position="113"/>
    </location>
</feature>
<reference evidence="2" key="1">
    <citation type="journal article" date="2018" name="Genome Biol.">
        <title>SKESA: strategic k-mer extension for scrupulous assemblies.</title>
        <authorList>
            <person name="Souvorov A."/>
            <person name="Agarwala R."/>
            <person name="Lipman D.J."/>
        </authorList>
    </citation>
    <scope>NUCLEOTIDE SEQUENCE</scope>
    <source>
        <strain evidence="2">Morganella morganii ARLG-3209</strain>
    </source>
</reference>
<reference evidence="2" key="2">
    <citation type="submission" date="2020-10" db="EMBL/GenBank/DDBJ databases">
        <authorList>
            <consortium name="NCBI Pathogen Detection Project"/>
        </authorList>
    </citation>
    <scope>NUCLEOTIDE SEQUENCE</scope>
    <source>
        <strain evidence="2">Morganella morganii ARLG-3209</strain>
    </source>
</reference>
<protein>
    <submittedName>
        <fullName evidence="2">Uncharacterized protein</fullName>
    </submittedName>
</protein>